<organism evidence="4 5">
    <name type="scientific">Brenthis ino</name>
    <name type="common">lesser marbled fritillary</name>
    <dbReference type="NCBI Taxonomy" id="405034"/>
    <lineage>
        <taxon>Eukaryota</taxon>
        <taxon>Metazoa</taxon>
        <taxon>Ecdysozoa</taxon>
        <taxon>Arthropoda</taxon>
        <taxon>Hexapoda</taxon>
        <taxon>Insecta</taxon>
        <taxon>Pterygota</taxon>
        <taxon>Neoptera</taxon>
        <taxon>Endopterygota</taxon>
        <taxon>Lepidoptera</taxon>
        <taxon>Glossata</taxon>
        <taxon>Ditrysia</taxon>
        <taxon>Papilionoidea</taxon>
        <taxon>Nymphalidae</taxon>
        <taxon>Heliconiinae</taxon>
        <taxon>Argynnini</taxon>
        <taxon>Brenthis</taxon>
    </lineage>
</organism>
<dbReference type="PANTHER" id="PTHR21393">
    <property type="entry name" value="MITOCHONDRIAL 28S RIBOSOMAL PROTEIN S27"/>
    <property type="match status" value="1"/>
</dbReference>
<evidence type="ECO:0000313" key="5">
    <source>
        <dbReference type="Proteomes" id="UP000838878"/>
    </source>
</evidence>
<sequence>MLRNLRRNVFHNHYAIFFSPKQTFLTNEYKCTEDWNLQTSSSLLNKVNLNDFYNVLDQNYTSKGVISAIDVDIFANAVKESIYLDELKDLLHKLRLSAETGKTLESTHHATIRNYIEFGNIQDLVHILKDPLNFGIFLDFYTANILLDKLLNEQNYEIAANVASLIMLQEDFSNEITNAMCQYACYKYLMTTKEVEKKPSSEPNKKEKIEEIKIRVKFLRNPYFDDHFDLTDLKILSGKTLAWISKISNDNVNYNLQILGWVFYQKYNKVLSLCEEIINNKAFKLYPEILEILERESKVEQAGGTDLLEKCIEKLKNASLIEANLDDSIKNTIENAINRTQNKDIACQKQLFQIWEKIRQEKLEEQSKRLDRVKRMKNIEEKQKELLVDEQKLWFFENEESIDLQIEEKEQLEDNTVTKKVAQQKSDENYIPPEILPKRK</sequence>
<dbReference type="AlphaFoldDB" id="A0A8J9V727"/>
<accession>A0A8J9V727</accession>
<feature type="region of interest" description="Disordered" evidence="3">
    <location>
        <begin position="415"/>
        <end position="440"/>
    </location>
</feature>
<evidence type="ECO:0008006" key="6">
    <source>
        <dbReference type="Google" id="ProtNLM"/>
    </source>
</evidence>
<feature type="non-terminal residue" evidence="4">
    <location>
        <position position="440"/>
    </location>
</feature>
<evidence type="ECO:0000256" key="2">
    <source>
        <dbReference type="SAM" id="Coils"/>
    </source>
</evidence>
<dbReference type="Pfam" id="PF10037">
    <property type="entry name" value="MRP-S27"/>
    <property type="match status" value="1"/>
</dbReference>
<protein>
    <recommendedName>
        <fullName evidence="6">28S ribosomal protein S27, mitochondrial</fullName>
    </recommendedName>
</protein>
<keyword evidence="2" id="KW-0175">Coiled coil</keyword>
<reference evidence="4" key="1">
    <citation type="submission" date="2021-12" db="EMBL/GenBank/DDBJ databases">
        <authorList>
            <person name="Martin H S."/>
        </authorList>
    </citation>
    <scope>NUCLEOTIDE SEQUENCE</scope>
</reference>
<evidence type="ECO:0000256" key="1">
    <source>
        <dbReference type="ARBA" id="ARBA00004173"/>
    </source>
</evidence>
<comment type="subcellular location">
    <subcellularLocation>
        <location evidence="1">Mitochondrion</location>
    </subcellularLocation>
</comment>
<dbReference type="InterPro" id="IPR034913">
    <property type="entry name" value="mS27/PTCD2"/>
</dbReference>
<dbReference type="EMBL" id="OV170232">
    <property type="protein sequence ID" value="CAH0717223.1"/>
    <property type="molecule type" value="Genomic_DNA"/>
</dbReference>
<name>A0A8J9V727_9NEOP</name>
<feature type="coiled-coil region" evidence="2">
    <location>
        <begin position="363"/>
        <end position="390"/>
    </location>
</feature>
<evidence type="ECO:0000313" key="4">
    <source>
        <dbReference type="EMBL" id="CAH0717223.1"/>
    </source>
</evidence>
<evidence type="ECO:0000256" key="3">
    <source>
        <dbReference type="SAM" id="MobiDB-lite"/>
    </source>
</evidence>
<dbReference type="PANTHER" id="PTHR21393:SF0">
    <property type="entry name" value="SMALL RIBOSOMAL SUBUNIT PROTEIN MS27"/>
    <property type="match status" value="1"/>
</dbReference>
<dbReference type="OrthoDB" id="19830at2759"/>
<dbReference type="InterPro" id="IPR019266">
    <property type="entry name" value="Ribosomal_mS27"/>
</dbReference>
<proteinExistence type="predicted"/>
<gene>
    <name evidence="4" type="ORF">BINO364_LOCUS3857</name>
</gene>
<dbReference type="GO" id="GO:0005739">
    <property type="term" value="C:mitochondrion"/>
    <property type="evidence" value="ECO:0007669"/>
    <property type="project" value="UniProtKB-SubCell"/>
</dbReference>
<keyword evidence="5" id="KW-1185">Reference proteome</keyword>
<dbReference type="Proteomes" id="UP000838878">
    <property type="component" value="Chromosome 12"/>
</dbReference>